<dbReference type="EnsemblMetazoa" id="XM_017123793.2">
    <property type="protein sequence ID" value="XP_016979282.2"/>
    <property type="gene ID" value="LOC108044699"/>
</dbReference>
<proteinExistence type="inferred from homology"/>
<reference evidence="4" key="2">
    <citation type="submission" date="2025-05" db="UniProtKB">
        <authorList>
            <consortium name="EnsemblMetazoa"/>
        </authorList>
    </citation>
    <scope>IDENTIFICATION</scope>
</reference>
<dbReference type="Proteomes" id="UP001652680">
    <property type="component" value="Unassembled WGS sequence"/>
</dbReference>
<reference evidence="5" key="1">
    <citation type="journal article" date="2021" name="Elife">
        <title>Highly contiguous assemblies of 101 drosophilid genomes.</title>
        <authorList>
            <person name="Kim B.Y."/>
            <person name="Wang J.R."/>
            <person name="Miller D.E."/>
            <person name="Barmina O."/>
            <person name="Delaney E."/>
            <person name="Thompson A."/>
            <person name="Comeault A.A."/>
            <person name="Peede D."/>
            <person name="D'Agostino E.R."/>
            <person name="Pelaez J."/>
            <person name="Aguilar J.M."/>
            <person name="Haji D."/>
            <person name="Matsunaga T."/>
            <person name="Armstrong E.E."/>
            <person name="Zych M."/>
            <person name="Ogawa Y."/>
            <person name="Stamenkovic-Radak M."/>
            <person name="Jelic M."/>
            <person name="Veselinovic M.S."/>
            <person name="Tanaskovic M."/>
            <person name="Eric P."/>
            <person name="Gao J.J."/>
            <person name="Katoh T.K."/>
            <person name="Toda M.J."/>
            <person name="Watabe H."/>
            <person name="Watada M."/>
            <person name="Davis J.S."/>
            <person name="Moyle L.C."/>
            <person name="Manoli G."/>
            <person name="Bertolini E."/>
            <person name="Kostal V."/>
            <person name="Hawley R.S."/>
            <person name="Takahashi A."/>
            <person name="Jones C.D."/>
            <person name="Price D.K."/>
            <person name="Whiteman N."/>
            <person name="Kopp A."/>
            <person name="Matute D.R."/>
            <person name="Petrov D.A."/>
        </authorList>
    </citation>
    <scope>NUCLEOTIDE SEQUENCE [LARGE SCALE GENOMIC DNA]</scope>
</reference>
<evidence type="ECO:0008006" key="6">
    <source>
        <dbReference type="Google" id="ProtNLM"/>
    </source>
</evidence>
<organism evidence="4 5">
    <name type="scientific">Drosophila rhopaloa</name>
    <name type="common">Fruit fly</name>
    <dbReference type="NCBI Taxonomy" id="1041015"/>
    <lineage>
        <taxon>Eukaryota</taxon>
        <taxon>Metazoa</taxon>
        <taxon>Ecdysozoa</taxon>
        <taxon>Arthropoda</taxon>
        <taxon>Hexapoda</taxon>
        <taxon>Insecta</taxon>
        <taxon>Pterygota</taxon>
        <taxon>Neoptera</taxon>
        <taxon>Endopterygota</taxon>
        <taxon>Diptera</taxon>
        <taxon>Brachycera</taxon>
        <taxon>Muscomorpha</taxon>
        <taxon>Ephydroidea</taxon>
        <taxon>Drosophilidae</taxon>
        <taxon>Drosophila</taxon>
        <taxon>Sophophora</taxon>
    </lineage>
</organism>
<dbReference type="PANTHER" id="PTHR12186">
    <property type="entry name" value="SIKE FAMILY MEMBER"/>
    <property type="match status" value="1"/>
</dbReference>
<evidence type="ECO:0000256" key="1">
    <source>
        <dbReference type="ARBA" id="ARBA00005537"/>
    </source>
</evidence>
<evidence type="ECO:0000256" key="3">
    <source>
        <dbReference type="SAM" id="MobiDB-lite"/>
    </source>
</evidence>
<accession>A0ABM5HEQ1</accession>
<evidence type="ECO:0000313" key="5">
    <source>
        <dbReference type="Proteomes" id="UP001652680"/>
    </source>
</evidence>
<evidence type="ECO:0000313" key="4">
    <source>
        <dbReference type="EnsemblMetazoa" id="XP_016979282.2"/>
    </source>
</evidence>
<dbReference type="PANTHER" id="PTHR12186:SF2">
    <property type="entry name" value="FGFR1 ONCOGENE PARTNER 2 HOMOLOG"/>
    <property type="match status" value="1"/>
</dbReference>
<sequence>MDGLKIPGPGGTLVKKAKDMADYLGKLEIRSDELLIDAEKVDQDLANCRKFREEQLMKHLAMNNNDEEQMQMLRDNVELKETADEFHHGIELIMDKYRRHCEGDMFIDSYQLRERYMAGLAQVVKEQDARIEHMVEVMKVTAELEDRTSDENQGIIRQLIGENEQMRRQLQISSADQLFHQGSLGSSESSTQFEPSDSTDPDASMTNSISSLESFLSCLSPGNMNDADCSSTSSLVSQFEVSRFIEEALAENPTDLAPIQAE</sequence>
<dbReference type="Pfam" id="PF05769">
    <property type="entry name" value="SIKE"/>
    <property type="match status" value="1"/>
</dbReference>
<comment type="similarity">
    <text evidence="1">Belongs to the SIKE family.</text>
</comment>
<dbReference type="RefSeq" id="XP_016979282.2">
    <property type="nucleotide sequence ID" value="XM_017123793.2"/>
</dbReference>
<name>A0ABM5HEQ1_DRORH</name>
<keyword evidence="5" id="KW-1185">Reference proteome</keyword>
<dbReference type="GeneID" id="108044699"/>
<dbReference type="InterPro" id="IPR008555">
    <property type="entry name" value="SIKE"/>
</dbReference>
<feature type="region of interest" description="Disordered" evidence="3">
    <location>
        <begin position="181"/>
        <end position="207"/>
    </location>
</feature>
<keyword evidence="2" id="KW-0175">Coiled coil</keyword>
<feature type="compositionally biased region" description="Polar residues" evidence="3">
    <location>
        <begin position="183"/>
        <end position="198"/>
    </location>
</feature>
<evidence type="ECO:0000256" key="2">
    <source>
        <dbReference type="ARBA" id="ARBA00023054"/>
    </source>
</evidence>
<protein>
    <recommendedName>
        <fullName evidence="6">Circulating cathodic antigen homolog</fullName>
    </recommendedName>
</protein>